<dbReference type="AlphaFoldDB" id="G5STY4"/>
<keyword evidence="1" id="KW-0812">Transmembrane</keyword>
<reference evidence="2 3" key="1">
    <citation type="submission" date="2011-03" db="EMBL/GenBank/DDBJ databases">
        <authorList>
            <person name="Weinstock G."/>
            <person name="Sodergren E."/>
            <person name="Clifton S."/>
            <person name="Fulton L."/>
            <person name="Fulton B."/>
            <person name="Courtney L."/>
            <person name="Fronick C."/>
            <person name="Harrison M."/>
            <person name="Strong C."/>
            <person name="Farmer C."/>
            <person name="Delahaunty K."/>
            <person name="Markovic C."/>
            <person name="Hall O."/>
            <person name="Minx P."/>
            <person name="Tomlinson C."/>
            <person name="Mitreva M."/>
            <person name="Hou S."/>
            <person name="Chen J."/>
            <person name="Wollam A."/>
            <person name="Pepin K.H."/>
            <person name="Johnson M."/>
            <person name="Bhonagiri V."/>
            <person name="Zhang X."/>
            <person name="Suruliraj S."/>
            <person name="Warren W."/>
            <person name="Chinwalla A."/>
            <person name="Mardis E.R."/>
            <person name="Wilson R.K."/>
        </authorList>
    </citation>
    <scope>NUCLEOTIDE SEQUENCE [LARGE SCALE GENOMIC DNA]</scope>
    <source>
        <strain evidence="2 3">YIT 11840</strain>
    </source>
</reference>
<protein>
    <submittedName>
        <fullName evidence="2">Uncharacterized protein</fullName>
    </submittedName>
</protein>
<proteinExistence type="predicted"/>
<keyword evidence="3" id="KW-1185">Reference proteome</keyword>
<name>G5STY4_9BACT</name>
<keyword evidence="1" id="KW-1133">Transmembrane helix</keyword>
<dbReference type="Proteomes" id="UP000003598">
    <property type="component" value="Unassembled WGS sequence"/>
</dbReference>
<evidence type="ECO:0000256" key="1">
    <source>
        <dbReference type="SAM" id="Phobius"/>
    </source>
</evidence>
<gene>
    <name evidence="2" type="ORF">HMPREF9441_02839</name>
</gene>
<accession>G5STY4</accession>
<sequence>MQDMFSSMFFPFSCHFKSLFFGWPVRSAESDFSLSAKRFFIWLGLTEQEARVCTQKRPEFLFFGALVGYGCPVFDFFLCCGFFFLLPI</sequence>
<organism evidence="2 3">
    <name type="scientific">Paraprevotella clara YIT 11840</name>
    <dbReference type="NCBI Taxonomy" id="762968"/>
    <lineage>
        <taxon>Bacteria</taxon>
        <taxon>Pseudomonadati</taxon>
        <taxon>Bacteroidota</taxon>
        <taxon>Bacteroidia</taxon>
        <taxon>Bacteroidales</taxon>
        <taxon>Prevotellaceae</taxon>
        <taxon>Paraprevotella</taxon>
    </lineage>
</organism>
<comment type="caution">
    <text evidence="2">The sequence shown here is derived from an EMBL/GenBank/DDBJ whole genome shotgun (WGS) entry which is preliminary data.</text>
</comment>
<evidence type="ECO:0000313" key="2">
    <source>
        <dbReference type="EMBL" id="EHG99227.1"/>
    </source>
</evidence>
<evidence type="ECO:0000313" key="3">
    <source>
        <dbReference type="Proteomes" id="UP000003598"/>
    </source>
</evidence>
<dbReference type="HOGENOM" id="CLU_2466199_0_0_10"/>
<keyword evidence="1" id="KW-0472">Membrane</keyword>
<feature type="transmembrane region" description="Helical" evidence="1">
    <location>
        <begin position="60"/>
        <end position="86"/>
    </location>
</feature>
<dbReference type="EMBL" id="AFFY01000045">
    <property type="protein sequence ID" value="EHG99227.1"/>
    <property type="molecule type" value="Genomic_DNA"/>
</dbReference>